<dbReference type="RefSeq" id="WP_265674482.1">
    <property type="nucleotide sequence ID" value="NZ_JAKRRY010000009.1"/>
</dbReference>
<keyword evidence="2" id="KW-1185">Reference proteome</keyword>
<dbReference type="EMBL" id="JAKRRY010000009">
    <property type="protein sequence ID" value="MCW8346084.1"/>
    <property type="molecule type" value="Genomic_DNA"/>
</dbReference>
<comment type="caution">
    <text evidence="1">The sequence shown here is derived from an EMBL/GenBank/DDBJ whole genome shotgun (WGS) entry which is preliminary data.</text>
</comment>
<dbReference type="AlphaFoldDB" id="A0A9X3HWA2"/>
<protein>
    <submittedName>
        <fullName evidence="1">Adenosine deaminase</fullName>
    </submittedName>
</protein>
<accession>A0A9X3HWA2</accession>
<reference evidence="1" key="1">
    <citation type="submission" date="2022-02" db="EMBL/GenBank/DDBJ databases">
        <title>Vibrio sp. nov, a new bacterium isolated from seawater.</title>
        <authorList>
            <person name="Yuan Y."/>
        </authorList>
    </citation>
    <scope>NUCLEOTIDE SEQUENCE</scope>
    <source>
        <strain evidence="1">ZSDZ65</strain>
    </source>
</reference>
<evidence type="ECO:0000313" key="1">
    <source>
        <dbReference type="EMBL" id="MCW8346084.1"/>
    </source>
</evidence>
<gene>
    <name evidence="1" type="ORF">MD535_08700</name>
</gene>
<sequence>MTKKTKIKKYVESAPKLKRVKSDVTAHQTRKKIEQWKEQQEFDKQFEL</sequence>
<evidence type="ECO:0000313" key="2">
    <source>
        <dbReference type="Proteomes" id="UP001155587"/>
    </source>
</evidence>
<dbReference type="Proteomes" id="UP001155587">
    <property type="component" value="Unassembled WGS sequence"/>
</dbReference>
<organism evidence="1 2">
    <name type="scientific">Vibrio qingdaonensis</name>
    <dbReference type="NCBI Taxonomy" id="2829491"/>
    <lineage>
        <taxon>Bacteria</taxon>
        <taxon>Pseudomonadati</taxon>
        <taxon>Pseudomonadota</taxon>
        <taxon>Gammaproteobacteria</taxon>
        <taxon>Vibrionales</taxon>
        <taxon>Vibrionaceae</taxon>
        <taxon>Vibrio</taxon>
    </lineage>
</organism>
<proteinExistence type="predicted"/>
<name>A0A9X3HWA2_9VIBR</name>